<dbReference type="Pfam" id="PF00734">
    <property type="entry name" value="CBM_1"/>
    <property type="match status" value="1"/>
</dbReference>
<dbReference type="AlphaFoldDB" id="A0A7H1D3Z3"/>
<dbReference type="InterPro" id="IPR001000">
    <property type="entry name" value="GH10_dom"/>
</dbReference>
<evidence type="ECO:0000256" key="2">
    <source>
        <dbReference type="ARBA" id="ARBA00022729"/>
    </source>
</evidence>
<evidence type="ECO:0000256" key="1">
    <source>
        <dbReference type="ARBA" id="ARBA00007495"/>
    </source>
</evidence>
<keyword evidence="4 7" id="KW-0119">Carbohydrate metabolism</keyword>
<dbReference type="GO" id="GO:0005576">
    <property type="term" value="C:extracellular region"/>
    <property type="evidence" value="ECO:0007669"/>
    <property type="project" value="InterPro"/>
</dbReference>
<dbReference type="InterPro" id="IPR035971">
    <property type="entry name" value="CBD_sf"/>
</dbReference>
<comment type="catalytic activity">
    <reaction evidence="7">
        <text>Endohydrolysis of (1-&gt;4)-beta-D-xylosidic linkages in xylans.</text>
        <dbReference type="EC" id="3.2.1.8"/>
    </reaction>
</comment>
<evidence type="ECO:0000256" key="6">
    <source>
        <dbReference type="ARBA" id="ARBA00023326"/>
    </source>
</evidence>
<accession>A0A7H1D3Z3</accession>
<dbReference type="GO" id="GO:0031176">
    <property type="term" value="F:endo-1,4-beta-xylanase activity"/>
    <property type="evidence" value="ECO:0007669"/>
    <property type="project" value="UniProtKB-EC"/>
</dbReference>
<dbReference type="InterPro" id="IPR017853">
    <property type="entry name" value="GH"/>
</dbReference>
<dbReference type="PROSITE" id="PS51164">
    <property type="entry name" value="CBM1_2"/>
    <property type="match status" value="1"/>
</dbReference>
<feature type="domain" description="CBM1" evidence="10">
    <location>
        <begin position="23"/>
        <end position="59"/>
    </location>
</feature>
<evidence type="ECO:0000256" key="3">
    <source>
        <dbReference type="ARBA" id="ARBA00022801"/>
    </source>
</evidence>
<dbReference type="PRINTS" id="PR00134">
    <property type="entry name" value="GLHYDRLASE10"/>
</dbReference>
<feature type="chain" id="PRO_5028985394" description="Beta-xylanase" evidence="9">
    <location>
        <begin position="25"/>
        <end position="416"/>
    </location>
</feature>
<dbReference type="PANTHER" id="PTHR31490:SF76">
    <property type="entry name" value="ENDO-1,4-BETA-XYLANASE C"/>
    <property type="match status" value="1"/>
</dbReference>
<dbReference type="Gene3D" id="3.20.20.80">
    <property type="entry name" value="Glycosidases"/>
    <property type="match status" value="1"/>
</dbReference>
<keyword evidence="3 7" id="KW-0378">Hydrolase</keyword>
<dbReference type="PROSITE" id="PS51760">
    <property type="entry name" value="GH10_2"/>
    <property type="match status" value="1"/>
</dbReference>
<dbReference type="EC" id="3.2.1.8" evidence="7"/>
<dbReference type="SUPFAM" id="SSF51445">
    <property type="entry name" value="(Trans)glycosidases"/>
    <property type="match status" value="1"/>
</dbReference>
<sequence length="416" mass="43218">MVCTRAQLAALAAVVVLMPQAVLGVPVWGQCGGVGYGGSTVCDSGSTCVYFHEYWSQCQPGSGNPNPGGGETTSAPPQESTTDLPPTTTAPPPTTTAVPTTSAPPTTTTKPPTGGNGLDGRFKAKGRKYFGNIADSNLLSNGQNTAILKSDFGALTPENSAKWDSIEPSQGNFNFGGFDAVVNFAQSNGKLVRGHTFVWHSQLPGWVSNIGSSSTLTNVINNHISTIGKRYAGKIYAWDVVNEIFNDNGSYRSSVFYNVLGTNFVPIAFKAARAADSGAKLYINDYNLDNMGWAAPKVNAVANLVRSQLAAGTPIDGIGSQTHLSGGDSSGVSSALTTLANSGVSEIAITELDIAGASSNDYSAVVKACLGITKCIGITVWGVSDKDSWRSSSSPLLYDSGFRQKAAYSAVLSALS</sequence>
<feature type="compositionally biased region" description="Low complexity" evidence="8">
    <location>
        <begin position="95"/>
        <end position="113"/>
    </location>
</feature>
<dbReference type="InterPro" id="IPR044846">
    <property type="entry name" value="GH10"/>
</dbReference>
<feature type="region of interest" description="Disordered" evidence="8">
    <location>
        <begin position="61"/>
        <end position="121"/>
    </location>
</feature>
<proteinExistence type="evidence at transcript level"/>
<evidence type="ECO:0000259" key="10">
    <source>
        <dbReference type="PROSITE" id="PS51164"/>
    </source>
</evidence>
<feature type="signal peptide" evidence="9">
    <location>
        <begin position="1"/>
        <end position="24"/>
    </location>
</feature>
<dbReference type="EMBL" id="MN395668">
    <property type="protein sequence ID" value="QNS31432.1"/>
    <property type="molecule type" value="mRNA"/>
</dbReference>
<dbReference type="PANTHER" id="PTHR31490">
    <property type="entry name" value="GLYCOSYL HYDROLASE"/>
    <property type="match status" value="1"/>
</dbReference>
<keyword evidence="6 7" id="KW-0624">Polysaccharide degradation</keyword>
<evidence type="ECO:0000256" key="9">
    <source>
        <dbReference type="SAM" id="SignalP"/>
    </source>
</evidence>
<dbReference type="InterPro" id="IPR000254">
    <property type="entry name" value="CBD"/>
</dbReference>
<evidence type="ECO:0000256" key="4">
    <source>
        <dbReference type="ARBA" id="ARBA00023277"/>
    </source>
</evidence>
<dbReference type="SMART" id="SM00633">
    <property type="entry name" value="Glyco_10"/>
    <property type="match status" value="1"/>
</dbReference>
<evidence type="ECO:0000313" key="12">
    <source>
        <dbReference type="EMBL" id="QNS31432.1"/>
    </source>
</evidence>
<dbReference type="SMART" id="SM00236">
    <property type="entry name" value="fCBD"/>
    <property type="match status" value="1"/>
</dbReference>
<dbReference type="PROSITE" id="PS00562">
    <property type="entry name" value="CBM1_1"/>
    <property type="match status" value="1"/>
</dbReference>
<dbReference type="GO" id="GO:0030248">
    <property type="term" value="F:cellulose binding"/>
    <property type="evidence" value="ECO:0007669"/>
    <property type="project" value="InterPro"/>
</dbReference>
<protein>
    <recommendedName>
        <fullName evidence="7">Beta-xylanase</fullName>
        <ecNumber evidence="7">3.2.1.8</ecNumber>
    </recommendedName>
</protein>
<name>A0A7H1D3Z3_9AGAM</name>
<comment type="similarity">
    <text evidence="1 7">Belongs to the glycosyl hydrolase 10 (cellulase F) family.</text>
</comment>
<keyword evidence="2 9" id="KW-0732">Signal</keyword>
<evidence type="ECO:0000259" key="11">
    <source>
        <dbReference type="PROSITE" id="PS51760"/>
    </source>
</evidence>
<evidence type="ECO:0000256" key="5">
    <source>
        <dbReference type="ARBA" id="ARBA00023295"/>
    </source>
</evidence>
<reference evidence="12" key="1">
    <citation type="submission" date="2019-08" db="EMBL/GenBank/DDBJ databases">
        <authorList>
            <person name="Lu L."/>
            <person name="Zhang Z."/>
        </authorList>
    </citation>
    <scope>NUCLEOTIDE SEQUENCE</scope>
</reference>
<dbReference type="Pfam" id="PF00331">
    <property type="entry name" value="Glyco_hydro_10"/>
    <property type="match status" value="1"/>
</dbReference>
<evidence type="ECO:0000256" key="8">
    <source>
        <dbReference type="SAM" id="MobiDB-lite"/>
    </source>
</evidence>
<organism evidence="12">
    <name type="scientific">Ceratobasidium cereale</name>
    <dbReference type="NCBI Taxonomy" id="76351"/>
    <lineage>
        <taxon>Eukaryota</taxon>
        <taxon>Fungi</taxon>
        <taxon>Dikarya</taxon>
        <taxon>Basidiomycota</taxon>
        <taxon>Agaricomycotina</taxon>
        <taxon>Agaricomycetes</taxon>
        <taxon>Cantharellales</taxon>
        <taxon>Ceratobasidiaceae</taxon>
        <taxon>Ceratobasidium</taxon>
    </lineage>
</organism>
<evidence type="ECO:0000256" key="7">
    <source>
        <dbReference type="RuleBase" id="RU361174"/>
    </source>
</evidence>
<dbReference type="GO" id="GO:0000272">
    <property type="term" value="P:polysaccharide catabolic process"/>
    <property type="evidence" value="ECO:0007669"/>
    <property type="project" value="UniProtKB-KW"/>
</dbReference>
<keyword evidence="5 7" id="KW-0326">Glycosidase</keyword>
<feature type="domain" description="GH10" evidence="11">
    <location>
        <begin position="133"/>
        <end position="414"/>
    </location>
</feature>
<dbReference type="SUPFAM" id="SSF57180">
    <property type="entry name" value="Cellulose-binding domain"/>
    <property type="match status" value="1"/>
</dbReference>